<dbReference type="GO" id="GO:0000814">
    <property type="term" value="C:ESCRT II complex"/>
    <property type="evidence" value="ECO:0007669"/>
    <property type="project" value="InterPro"/>
</dbReference>
<dbReference type="OMA" id="TRCLIMW"/>
<dbReference type="Pfam" id="PF05871">
    <property type="entry name" value="ESCRT-II"/>
    <property type="match status" value="1"/>
</dbReference>
<accession>I4Y813</accession>
<protein>
    <submittedName>
        <fullName evidence="4">ESCRT-II complex, vps25 subunit</fullName>
    </submittedName>
</protein>
<gene>
    <name evidence="4" type="ORF">WALSEDRAFT_40346</name>
</gene>
<evidence type="ECO:0000313" key="5">
    <source>
        <dbReference type="Proteomes" id="UP000005242"/>
    </source>
</evidence>
<dbReference type="EMBL" id="JH668242">
    <property type="protein sequence ID" value="EIM20105.1"/>
    <property type="molecule type" value="Genomic_DNA"/>
</dbReference>
<dbReference type="InParanoid" id="I4Y813"/>
<dbReference type="AlphaFoldDB" id="I4Y813"/>
<dbReference type="Gene3D" id="1.10.10.10">
    <property type="entry name" value="Winged helix-like DNA-binding domain superfamily/Winged helix DNA-binding domain"/>
    <property type="match status" value="1"/>
</dbReference>
<dbReference type="eggNOG" id="KOG4068">
    <property type="taxonomic scope" value="Eukaryota"/>
</dbReference>
<evidence type="ECO:0000256" key="2">
    <source>
        <dbReference type="ARBA" id="ARBA00022448"/>
    </source>
</evidence>
<keyword evidence="5" id="KW-1185">Reference proteome</keyword>
<dbReference type="Gene3D" id="1.10.10.570">
    <property type="entry name" value="Winged helix' DNA-binding domain. Chain C. Domain 1"/>
    <property type="match status" value="1"/>
</dbReference>
<keyword evidence="2" id="KW-0813">Transport</keyword>
<dbReference type="InterPro" id="IPR036388">
    <property type="entry name" value="WH-like_DNA-bd_sf"/>
</dbReference>
<keyword evidence="3" id="KW-0653">Protein transport</keyword>
<evidence type="ECO:0000313" key="4">
    <source>
        <dbReference type="EMBL" id="EIM20105.1"/>
    </source>
</evidence>
<dbReference type="GeneID" id="18472166"/>
<comment type="similarity">
    <text evidence="1">Belongs to the VPS25 family.</text>
</comment>
<dbReference type="PANTHER" id="PTHR13149:SF0">
    <property type="entry name" value="VACUOLAR PROTEIN-SORTING-ASSOCIATED PROTEIN 25"/>
    <property type="match status" value="1"/>
</dbReference>
<dbReference type="InterPro" id="IPR014041">
    <property type="entry name" value="ESCRT-II_cplx_Vps25-sub_N"/>
</dbReference>
<dbReference type="Proteomes" id="UP000005242">
    <property type="component" value="Unassembled WGS sequence"/>
</dbReference>
<evidence type="ECO:0000256" key="1">
    <source>
        <dbReference type="ARBA" id="ARBA00009674"/>
    </source>
</evidence>
<dbReference type="InterPro" id="IPR008570">
    <property type="entry name" value="ESCRT-II_cplx_Vps25-sub"/>
</dbReference>
<dbReference type="GO" id="GO:0042803">
    <property type="term" value="F:protein homodimerization activity"/>
    <property type="evidence" value="ECO:0007669"/>
    <property type="project" value="TreeGrafter"/>
</dbReference>
<dbReference type="SUPFAM" id="SSF46785">
    <property type="entry name" value="Winged helix' DNA-binding domain"/>
    <property type="match status" value="2"/>
</dbReference>
<evidence type="ECO:0000256" key="3">
    <source>
        <dbReference type="ARBA" id="ARBA00022927"/>
    </source>
</evidence>
<dbReference type="STRING" id="671144.I4Y813"/>
<dbReference type="KEGG" id="wse:WALSEDRAFT_40346"/>
<dbReference type="PANTHER" id="PTHR13149">
    <property type="entry name" value="VACUOLAR PROTEIN SORTING-ASSOCIATED PROTEIN VPS25"/>
    <property type="match status" value="1"/>
</dbReference>
<organism evidence="4 5">
    <name type="scientific">Wallemia mellicola (strain ATCC MYA-4683 / CBS 633.66)</name>
    <name type="common">Wallemia sebi (CBS 633.66)</name>
    <dbReference type="NCBI Taxonomy" id="671144"/>
    <lineage>
        <taxon>Eukaryota</taxon>
        <taxon>Fungi</taxon>
        <taxon>Dikarya</taxon>
        <taxon>Basidiomycota</taxon>
        <taxon>Wallemiomycotina</taxon>
        <taxon>Wallemiomycetes</taxon>
        <taxon>Wallemiales</taxon>
        <taxon>Wallemiaceae</taxon>
        <taxon>Wallemia</taxon>
    </lineage>
</organism>
<dbReference type="InterPro" id="IPR036390">
    <property type="entry name" value="WH_DNA-bd_sf"/>
</dbReference>
<dbReference type="RefSeq" id="XP_006959826.1">
    <property type="nucleotide sequence ID" value="XM_006959764.1"/>
</dbReference>
<sequence>MTTIIDFPPFYTQQPNVETLSQQLQLWSQHILKVCKQRRQFQLSMSDDIWTNEKIQRTRVILLSTVICYYLLISTGLATYTDTTKESVWVYWRTLAEWAAVLYDHVDGTAQLNTPLTYYELTEGDYSHLSELNGLPTPILRSAINILVKQNKAVTIKTSNGEGVKFI</sequence>
<dbReference type="GO" id="GO:0005198">
    <property type="term" value="F:structural molecule activity"/>
    <property type="evidence" value="ECO:0007669"/>
    <property type="project" value="TreeGrafter"/>
</dbReference>
<dbReference type="GO" id="GO:0043328">
    <property type="term" value="P:protein transport to vacuole involved in ubiquitin-dependent protein catabolic process via the multivesicular body sorting pathway"/>
    <property type="evidence" value="ECO:0007669"/>
    <property type="project" value="TreeGrafter"/>
</dbReference>
<name>I4Y813_WALMC</name>
<dbReference type="FunCoup" id="I4Y813">
    <property type="interactions" value="236"/>
</dbReference>
<proteinExistence type="inferred from homology"/>
<reference evidence="4 5" key="1">
    <citation type="journal article" date="2012" name="Fungal Genet. Biol.">
        <title>The genome of the xerotolerant mold Wallemia sebi reveals adaptations to osmotic stress and suggests cryptic sexual reproduction.</title>
        <authorList>
            <person name="Padamsee M."/>
            <person name="Kumar T.K.A."/>
            <person name="Riley R."/>
            <person name="Binder M."/>
            <person name="Boyd A."/>
            <person name="Calvo A.M."/>
            <person name="Furukawa K."/>
            <person name="Hesse C."/>
            <person name="Hohmann S."/>
            <person name="James T.Y."/>
            <person name="LaButti K."/>
            <person name="Lapidus A."/>
            <person name="Lindquist E."/>
            <person name="Lucas S."/>
            <person name="Miller K."/>
            <person name="Shantappa S."/>
            <person name="Grigoriev I.V."/>
            <person name="Hibbett D.S."/>
            <person name="McLaughlin D.J."/>
            <person name="Spatafora J.W."/>
            <person name="Aime M.C."/>
        </authorList>
    </citation>
    <scope>NUCLEOTIDE SEQUENCE [LARGE SCALE GENOMIC DNA]</scope>
    <source>
        <strain evidence="5">ATCC MYA-4683 / CBS 633.66</strain>
    </source>
</reference>
<dbReference type="HOGENOM" id="CLU_087657_0_1_1"/>
<dbReference type="OrthoDB" id="245150at2759"/>